<evidence type="ECO:0000313" key="1">
    <source>
        <dbReference type="EMBL" id="ASV73726.1"/>
    </source>
</evidence>
<dbReference type="KEGG" id="ttf:THTE_1124"/>
<name>A0A286RCN0_9BACT</name>
<accession>A0A286RCN0</accession>
<gene>
    <name evidence="1" type="ORF">THTE_1124</name>
</gene>
<evidence type="ECO:0000313" key="2">
    <source>
        <dbReference type="Proteomes" id="UP000215086"/>
    </source>
</evidence>
<reference evidence="1 2" key="1">
    <citation type="journal article" name="Front. Microbiol.">
        <title>Sugar Metabolism of the First Thermophilic Planctomycete Thermogutta terrifontis: Comparative Genomic and Transcriptomic Approaches.</title>
        <authorList>
            <person name="Elcheninov A.G."/>
            <person name="Menzel P."/>
            <person name="Gudbergsdottir S.R."/>
            <person name="Slesarev A.I."/>
            <person name="Kadnikov V.V."/>
            <person name="Krogh A."/>
            <person name="Bonch-Osmolovskaya E.A."/>
            <person name="Peng X."/>
            <person name="Kublanov I.V."/>
        </authorList>
    </citation>
    <scope>NUCLEOTIDE SEQUENCE [LARGE SCALE GENOMIC DNA]</scope>
    <source>
        <strain evidence="1 2">R1</strain>
    </source>
</reference>
<dbReference type="Proteomes" id="UP000215086">
    <property type="component" value="Chromosome"/>
</dbReference>
<dbReference type="EMBL" id="CP018477">
    <property type="protein sequence ID" value="ASV73726.1"/>
    <property type="molecule type" value="Genomic_DNA"/>
</dbReference>
<keyword evidence="2" id="KW-1185">Reference proteome</keyword>
<dbReference type="AlphaFoldDB" id="A0A286RCN0"/>
<sequence length="44" mass="5102">MRPYQETPEGTYRRAYAQLRGEQLREIAAELRAQFGTATCELLL</sequence>
<protein>
    <submittedName>
        <fullName evidence="1">Uncharacterized protein</fullName>
    </submittedName>
</protein>
<proteinExistence type="predicted"/>
<organism evidence="1 2">
    <name type="scientific">Thermogutta terrifontis</name>
    <dbReference type="NCBI Taxonomy" id="1331910"/>
    <lineage>
        <taxon>Bacteria</taxon>
        <taxon>Pseudomonadati</taxon>
        <taxon>Planctomycetota</taxon>
        <taxon>Planctomycetia</taxon>
        <taxon>Pirellulales</taxon>
        <taxon>Thermoguttaceae</taxon>
        <taxon>Thermogutta</taxon>
    </lineage>
</organism>